<proteinExistence type="predicted"/>
<protein>
    <submittedName>
        <fullName evidence="1">Uncharacterized protein</fullName>
    </submittedName>
</protein>
<accession>A0ABV7RKC6</accession>
<reference evidence="2" key="1">
    <citation type="journal article" date="2019" name="Int. J. Syst. Evol. Microbiol.">
        <title>The Global Catalogue of Microorganisms (GCM) 10K type strain sequencing project: providing services to taxonomists for standard genome sequencing and annotation.</title>
        <authorList>
            <consortium name="The Broad Institute Genomics Platform"/>
            <consortium name="The Broad Institute Genome Sequencing Center for Infectious Disease"/>
            <person name="Wu L."/>
            <person name="Ma J."/>
        </authorList>
    </citation>
    <scope>NUCLEOTIDE SEQUENCE [LARGE SCALE GENOMIC DNA]</scope>
    <source>
        <strain evidence="2">KCTC 42742</strain>
    </source>
</reference>
<comment type="caution">
    <text evidence="1">The sequence shown here is derived from an EMBL/GenBank/DDBJ whole genome shotgun (WGS) entry which is preliminary data.</text>
</comment>
<dbReference type="Proteomes" id="UP001595741">
    <property type="component" value="Unassembled WGS sequence"/>
</dbReference>
<dbReference type="EMBL" id="JBHRXN010000036">
    <property type="protein sequence ID" value="MFC3533751.1"/>
    <property type="molecule type" value="Genomic_DNA"/>
</dbReference>
<evidence type="ECO:0000313" key="2">
    <source>
        <dbReference type="Proteomes" id="UP001595741"/>
    </source>
</evidence>
<keyword evidence="2" id="KW-1185">Reference proteome</keyword>
<organism evidence="1 2">
    <name type="scientific">Vogesella facilis</name>
    <dbReference type="NCBI Taxonomy" id="1655232"/>
    <lineage>
        <taxon>Bacteria</taxon>
        <taxon>Pseudomonadati</taxon>
        <taxon>Pseudomonadota</taxon>
        <taxon>Betaproteobacteria</taxon>
        <taxon>Neisseriales</taxon>
        <taxon>Chromobacteriaceae</taxon>
        <taxon>Vogesella</taxon>
    </lineage>
</organism>
<gene>
    <name evidence="1" type="ORF">ACFOLG_16395</name>
</gene>
<sequence length="114" mass="12567">MLVVNNLTRRLAMTDVLYDFVKQLEAHRADGKDLMPLLHAPAVRQLSVPLCHECCAELRAMAEVFQCDEALLAGAILRGALRHMQAHLDEDLDELATMASLLVDSPCPQASESI</sequence>
<dbReference type="RefSeq" id="WP_386093859.1">
    <property type="nucleotide sequence ID" value="NZ_JBHRXN010000036.1"/>
</dbReference>
<name>A0ABV7RKC6_9NEIS</name>
<evidence type="ECO:0000313" key="1">
    <source>
        <dbReference type="EMBL" id="MFC3533751.1"/>
    </source>
</evidence>